<gene>
    <name evidence="7" type="ORF">PEVE_00040900</name>
</gene>
<feature type="domain" description="Ig-like" evidence="6">
    <location>
        <begin position="97"/>
        <end position="177"/>
    </location>
</feature>
<keyword evidence="4" id="KW-0325">Glycoprotein</keyword>
<comment type="subcellular location">
    <subcellularLocation>
        <location evidence="1">Membrane</location>
        <topology evidence="1">Single-pass type I membrane protein</topology>
    </subcellularLocation>
</comment>
<dbReference type="Gene3D" id="2.60.40.10">
    <property type="entry name" value="Immunoglobulins"/>
    <property type="match status" value="13"/>
</dbReference>
<dbReference type="InterPro" id="IPR007110">
    <property type="entry name" value="Ig-like_dom"/>
</dbReference>
<dbReference type="InterPro" id="IPR051275">
    <property type="entry name" value="Cell_adhesion_signaling"/>
</dbReference>
<dbReference type="InterPro" id="IPR003598">
    <property type="entry name" value="Ig_sub2"/>
</dbReference>
<keyword evidence="8" id="KW-1185">Reference proteome</keyword>
<feature type="domain" description="Ig-like" evidence="6">
    <location>
        <begin position="7"/>
        <end position="92"/>
    </location>
</feature>
<dbReference type="SMART" id="SM00409">
    <property type="entry name" value="IG"/>
    <property type="match status" value="13"/>
</dbReference>
<feature type="domain" description="Ig-like" evidence="6">
    <location>
        <begin position="777"/>
        <end position="860"/>
    </location>
</feature>
<keyword evidence="2" id="KW-0472">Membrane</keyword>
<protein>
    <recommendedName>
        <fullName evidence="6">Ig-like domain-containing protein</fullName>
    </recommendedName>
</protein>
<feature type="domain" description="Ig-like" evidence="6">
    <location>
        <begin position="523"/>
        <end position="601"/>
    </location>
</feature>
<feature type="domain" description="Ig-like" evidence="6">
    <location>
        <begin position="1118"/>
        <end position="1199"/>
    </location>
</feature>
<keyword evidence="5" id="KW-0393">Immunoglobulin domain</keyword>
<proteinExistence type="predicted"/>
<keyword evidence="3" id="KW-1015">Disulfide bond</keyword>
<accession>A0ABN8N7D0</accession>
<feature type="domain" description="Ig-like" evidence="6">
    <location>
        <begin position="864"/>
        <end position="944"/>
    </location>
</feature>
<evidence type="ECO:0000256" key="1">
    <source>
        <dbReference type="ARBA" id="ARBA00004479"/>
    </source>
</evidence>
<feature type="domain" description="Ig-like" evidence="6">
    <location>
        <begin position="694"/>
        <end position="772"/>
    </location>
</feature>
<dbReference type="InterPro" id="IPR003599">
    <property type="entry name" value="Ig_sub"/>
</dbReference>
<evidence type="ECO:0000256" key="5">
    <source>
        <dbReference type="ARBA" id="ARBA00023319"/>
    </source>
</evidence>
<organism evidence="7 8">
    <name type="scientific">Porites evermanni</name>
    <dbReference type="NCBI Taxonomy" id="104178"/>
    <lineage>
        <taxon>Eukaryota</taxon>
        <taxon>Metazoa</taxon>
        <taxon>Cnidaria</taxon>
        <taxon>Anthozoa</taxon>
        <taxon>Hexacorallia</taxon>
        <taxon>Scleractinia</taxon>
        <taxon>Fungiina</taxon>
        <taxon>Poritidae</taxon>
        <taxon>Porites</taxon>
    </lineage>
</organism>
<dbReference type="Pfam" id="PF13927">
    <property type="entry name" value="Ig_3"/>
    <property type="match status" value="8"/>
</dbReference>
<feature type="domain" description="Ig-like" evidence="6">
    <location>
        <begin position="1205"/>
        <end position="1279"/>
    </location>
</feature>
<evidence type="ECO:0000259" key="6">
    <source>
        <dbReference type="PROSITE" id="PS50835"/>
    </source>
</evidence>
<feature type="non-terminal residue" evidence="7">
    <location>
        <position position="1"/>
    </location>
</feature>
<name>A0ABN8N7D0_9CNID</name>
<evidence type="ECO:0000256" key="4">
    <source>
        <dbReference type="ARBA" id="ARBA00023180"/>
    </source>
</evidence>
<dbReference type="PANTHER" id="PTHR11640:SF164">
    <property type="entry name" value="MAM DOMAIN-CONTAINING GLYCOSYLPHOSPHATIDYLINOSITOL ANCHOR PROTEIN 1"/>
    <property type="match status" value="1"/>
</dbReference>
<dbReference type="Proteomes" id="UP001159427">
    <property type="component" value="Unassembled WGS sequence"/>
</dbReference>
<dbReference type="SUPFAM" id="SSF48726">
    <property type="entry name" value="Immunoglobulin"/>
    <property type="match status" value="12"/>
</dbReference>
<feature type="domain" description="Ig-like" evidence="6">
    <location>
        <begin position="947"/>
        <end position="1029"/>
    </location>
</feature>
<dbReference type="Pfam" id="PF13895">
    <property type="entry name" value="Ig_2"/>
    <property type="match status" value="3"/>
</dbReference>
<evidence type="ECO:0000313" key="7">
    <source>
        <dbReference type="EMBL" id="CAH3044709.1"/>
    </source>
</evidence>
<dbReference type="InterPro" id="IPR013783">
    <property type="entry name" value="Ig-like_fold"/>
</dbReference>
<comment type="caution">
    <text evidence="7">The sequence shown here is derived from an EMBL/GenBank/DDBJ whole genome shotgun (WGS) entry which is preliminary data.</text>
</comment>
<sequence>LSCTVPPSFNSFSSDQVVVEGDPATITLSCSADGNPTPKVSWTRVFDNASDSDVLFTGNSYVINNNRNNAGTYRCEADNGIGSAINQTIRVTIYFKPENVQLNVSDSSICQGDVFNISCSADGNPPVHTYLLFENDTLLNTSGSSVVTRTASAGVVLVYRCEAYITVGAANATTTVTVNEASVIQALTNITVMEGENSNLTCRVSGTPMPSVSWTEVRTGDRTEGKILALVNVSRSDAGEYKCEASNFCGNDSKSTFVIVNFKPEDVQLTTNVTANKACLNDVVFFNCSAANVNPPVALYQFLEDDVLFGSSSPGQFSKVVMNSGNFTYKCVANNTAGTTSSQDVSISVNVPVSIQSIEDQFVIESHNTSLICNASGTPRPTVFWINVASGQRTNSSVLEFTNINRNEAGEYRCEASNDCGSAVEAVNVTVQFKPEDVQLTTNVTANKACLNDVVFFNCSAANVNPPVALYQFLEDDVLFGSSSPGQFSKVVMNSGNFTYKCVANNTAGTTSSQDVSISVNVPVSIQSIEDQFVIESHNTSLICNASGTPRPTVFWINVASGQRTNSSVLEFTNINRNEAGEYRCEASNDCGSAVEAVNVTVQFKPEDVQLTTNVTANKACLNDVVFFNCSAANVNPPVALYQFFENDVLFGSSSPGQFSKVVMNSGNLTYKCVANNTAGTTSSQDVSITVNVPVSIQSIADQFLVERRNTSFICNASGTPQPTVFWINFASGQRTNSSVLKFTNVNRNEAGEYRCEASNDCGSAVEAVNVTVQYPPENVVLTTNATANKACQNDVVSFTCSADAVPSAMSFQLFKDNVPMEISNSGMWVKTLSEGGMFDYKCVANNSIGSASSTNVNITVNVPSNIQPLQNKTITEGGNLNLSCNASGTPPPVVSWVRFSTGQRSDVGVLQITNISRSEAKDYRCEASNECGNASEAQNIDVQYKPENVQLTTNASANKACQNDILKLTCSVGGANPEVTSYQLFRNGANVGESNTKMWVKTLSNSGLSMYKCVANNSVGSAESPIISITVNVPPTIEPILEKTVNETGNLTSPCVATGVPLPFVSWVKVSSGQRTNGSLLQLTNISRSQAGEYRCEASNECGNAVETVNITVPFKPENVRLVATNIGDEACQNDSVSLSCSADASPPVSSYQFFENDVLLGSNNSGMLATSLSSSGMLIYRCVASNLVGAANSANVSIDVGVPSSIQSIENETLVEGSSRNLTCSASGIPPPTVALIEEGSGQRTPGNVLRLIHIYRNQSGEYRCEASNRCGNKSVTTFVHVLCKWRE</sequence>
<evidence type="ECO:0000256" key="3">
    <source>
        <dbReference type="ARBA" id="ARBA00023157"/>
    </source>
</evidence>
<feature type="domain" description="Ig-like" evidence="6">
    <location>
        <begin position="181"/>
        <end position="261"/>
    </location>
</feature>
<dbReference type="PROSITE" id="PS50835">
    <property type="entry name" value="IG_LIKE"/>
    <property type="match status" value="12"/>
</dbReference>
<evidence type="ECO:0000256" key="2">
    <source>
        <dbReference type="ARBA" id="ARBA00023136"/>
    </source>
</evidence>
<dbReference type="SMART" id="SM00408">
    <property type="entry name" value="IGc2"/>
    <property type="match status" value="9"/>
</dbReference>
<dbReference type="InterPro" id="IPR036179">
    <property type="entry name" value="Ig-like_dom_sf"/>
</dbReference>
<feature type="domain" description="Ig-like" evidence="6">
    <location>
        <begin position="352"/>
        <end position="430"/>
    </location>
</feature>
<dbReference type="PANTHER" id="PTHR11640">
    <property type="entry name" value="NEPHRIN"/>
    <property type="match status" value="1"/>
</dbReference>
<reference evidence="7 8" key="1">
    <citation type="submission" date="2022-05" db="EMBL/GenBank/DDBJ databases">
        <authorList>
            <consortium name="Genoscope - CEA"/>
            <person name="William W."/>
        </authorList>
    </citation>
    <scope>NUCLEOTIDE SEQUENCE [LARGE SCALE GENOMIC DNA]</scope>
</reference>
<evidence type="ECO:0000313" key="8">
    <source>
        <dbReference type="Proteomes" id="UP001159427"/>
    </source>
</evidence>
<dbReference type="EMBL" id="CALNXI010000761">
    <property type="protein sequence ID" value="CAH3044709.1"/>
    <property type="molecule type" value="Genomic_DNA"/>
</dbReference>
<feature type="domain" description="Ig-like" evidence="6">
    <location>
        <begin position="1036"/>
        <end position="1113"/>
    </location>
</feature>